<organism evidence="1 2">
    <name type="scientific">Fusarium euwallaceae</name>
    <dbReference type="NCBI Taxonomy" id="1147111"/>
    <lineage>
        <taxon>Eukaryota</taxon>
        <taxon>Fungi</taxon>
        <taxon>Dikarya</taxon>
        <taxon>Ascomycota</taxon>
        <taxon>Pezizomycotina</taxon>
        <taxon>Sordariomycetes</taxon>
        <taxon>Hypocreomycetidae</taxon>
        <taxon>Hypocreales</taxon>
        <taxon>Nectriaceae</taxon>
        <taxon>Fusarium</taxon>
        <taxon>Fusarium solani species complex</taxon>
    </lineage>
</organism>
<evidence type="ECO:0000313" key="1">
    <source>
        <dbReference type="EMBL" id="RTE72752.1"/>
    </source>
</evidence>
<keyword evidence="2" id="KW-1185">Reference proteome</keyword>
<comment type="caution">
    <text evidence="1">The sequence shown here is derived from an EMBL/GenBank/DDBJ whole genome shotgun (WGS) entry which is preliminary data.</text>
</comment>
<sequence>MEEEITPTHPIGRLLFQSFRPRTCGICHGTFQPRLDKVVVLYCNKYPVGPWKMEVMDTESMPPPSIKPYLYHYASVCVRVHQHCYEFITALIPLKKRPKLVGRVVSSFMVGVNNPDARITGPWGFSPNVIYVVSKKVNIPGLARLPGEILVMIHRQSSDAPLWCLARAVDLMVEMSLMQQGTEVDWFGLSDIGSWNRGDEAPKLQKEHSKYTRITLDHRGVRKVEALNSHPEPLSEKRSDTTRFIIAERGRIKSLNADIYFKVLYRLGEKP</sequence>
<reference evidence="1 2" key="1">
    <citation type="submission" date="2017-06" db="EMBL/GenBank/DDBJ databases">
        <title>Comparative genomic analysis of Ambrosia Fusariam Clade fungi.</title>
        <authorList>
            <person name="Stajich J.E."/>
            <person name="Carrillo J."/>
            <person name="Kijimoto T."/>
            <person name="Eskalen A."/>
            <person name="O'Donnell K."/>
            <person name="Kasson M."/>
        </authorList>
    </citation>
    <scope>NUCLEOTIDE SEQUENCE [LARGE SCALE GENOMIC DNA]</scope>
    <source>
        <strain evidence="1 2">UCR1854</strain>
    </source>
</reference>
<proteinExistence type="predicted"/>
<evidence type="ECO:0000313" key="2">
    <source>
        <dbReference type="Proteomes" id="UP000287124"/>
    </source>
</evidence>
<gene>
    <name evidence="1" type="ORF">BHE90_012840</name>
</gene>
<accession>A0A430LAH3</accession>
<dbReference type="Proteomes" id="UP000287124">
    <property type="component" value="Unassembled WGS sequence"/>
</dbReference>
<dbReference type="EMBL" id="MIKF01000296">
    <property type="protein sequence ID" value="RTE72752.1"/>
    <property type="molecule type" value="Genomic_DNA"/>
</dbReference>
<dbReference type="AlphaFoldDB" id="A0A430LAH3"/>
<protein>
    <submittedName>
        <fullName evidence="1">Uncharacterized protein</fullName>
    </submittedName>
</protein>
<name>A0A430LAH3_9HYPO</name>